<dbReference type="HOGENOM" id="CLU_124911_0_0_6"/>
<dbReference type="Proteomes" id="UP000034071">
    <property type="component" value="Chromosome"/>
</dbReference>
<evidence type="ECO:0000313" key="3">
    <source>
        <dbReference type="Proteomes" id="UP000034071"/>
    </source>
</evidence>
<reference evidence="2 3" key="1">
    <citation type="submission" date="2015-02" db="EMBL/GenBank/DDBJ databases">
        <title>Complete genome sequence of Kangiella geojedonensis strain YCS-5T.</title>
        <authorList>
            <person name="Kim K.M."/>
        </authorList>
    </citation>
    <scope>NUCLEOTIDE SEQUENCE [LARGE SCALE GENOMIC DNA]</scope>
    <source>
        <strain evidence="2 3">YCS-5</strain>
    </source>
</reference>
<keyword evidence="1" id="KW-0472">Membrane</keyword>
<sequence>MNPSRDGFFYGRKILIDLNACKERFYRDMFVEVGQVVAAEGDTVWVQTQSKAGCSSCKVSSTCGSGIVNKAFSHKVFVTPLKNSLGAHINDEVEVGIPEDLVLKASLVVYLFPLLCLILALTLSSLFLPNLTELASIVSAVIGLTVGFLGVRWFANRQSAQQQLEPVLLKIVKRPIAVTQVVTSSD</sequence>
<feature type="transmembrane region" description="Helical" evidence="1">
    <location>
        <begin position="107"/>
        <end position="128"/>
    </location>
</feature>
<keyword evidence="1" id="KW-1133">Transmembrane helix</keyword>
<gene>
    <name evidence="2" type="ORF">TQ33_1631</name>
</gene>
<dbReference type="PIRSF" id="PIRSF004923">
    <property type="entry name" value="RseC"/>
    <property type="match status" value="1"/>
</dbReference>
<accession>A0A0F6TRF1</accession>
<keyword evidence="3" id="KW-1185">Reference proteome</keyword>
<proteinExistence type="predicted"/>
<dbReference type="AlphaFoldDB" id="A0A0F6TRF1"/>
<dbReference type="STRING" id="914150.TQ33_1631"/>
<keyword evidence="1" id="KW-0812">Transmembrane</keyword>
<name>A0A0F6TRF1_9GAMM</name>
<protein>
    <submittedName>
        <fullName evidence="2">Positive regulator of sigma E, RseC/MucC</fullName>
    </submittedName>
</protein>
<organism evidence="2 3">
    <name type="scientific">Kangiella geojedonensis</name>
    <dbReference type="NCBI Taxonomy" id="914150"/>
    <lineage>
        <taxon>Bacteria</taxon>
        <taxon>Pseudomonadati</taxon>
        <taxon>Pseudomonadota</taxon>
        <taxon>Gammaproteobacteria</taxon>
        <taxon>Kangiellales</taxon>
        <taxon>Kangiellaceae</taxon>
        <taxon>Kangiella</taxon>
    </lineage>
</organism>
<dbReference type="PANTHER" id="PTHR35867">
    <property type="entry name" value="PROTEIN RSEC"/>
    <property type="match status" value="1"/>
</dbReference>
<evidence type="ECO:0000256" key="1">
    <source>
        <dbReference type="SAM" id="Phobius"/>
    </source>
</evidence>
<dbReference type="InterPro" id="IPR026268">
    <property type="entry name" value="RseC"/>
</dbReference>
<dbReference type="EMBL" id="CP010975">
    <property type="protein sequence ID" value="AKE52574.1"/>
    <property type="molecule type" value="Genomic_DNA"/>
</dbReference>
<dbReference type="PANTHER" id="PTHR35867:SF1">
    <property type="entry name" value="PROTEIN RSEC"/>
    <property type="match status" value="1"/>
</dbReference>
<dbReference type="Pfam" id="PF04246">
    <property type="entry name" value="RseC_MucC"/>
    <property type="match status" value="1"/>
</dbReference>
<dbReference type="InterPro" id="IPR007359">
    <property type="entry name" value="SigmaE_reg_RseC_MucC"/>
</dbReference>
<feature type="transmembrane region" description="Helical" evidence="1">
    <location>
        <begin position="134"/>
        <end position="155"/>
    </location>
</feature>
<evidence type="ECO:0000313" key="2">
    <source>
        <dbReference type="EMBL" id="AKE52574.1"/>
    </source>
</evidence>
<dbReference type="KEGG" id="kge:TQ33_1631"/>